<gene>
    <name evidence="2" type="ORF">HNP36_001722</name>
</gene>
<evidence type="ECO:0000256" key="1">
    <source>
        <dbReference type="SAM" id="Phobius"/>
    </source>
</evidence>
<dbReference type="AlphaFoldDB" id="A0A841NH81"/>
<dbReference type="RefSeq" id="WP_184158448.1">
    <property type="nucleotide sequence ID" value="NZ_JACHLC010000001.1"/>
</dbReference>
<reference evidence="2 3" key="1">
    <citation type="submission" date="2020-08" db="EMBL/GenBank/DDBJ databases">
        <title>Functional genomics of gut bacteria from endangered species of beetles.</title>
        <authorList>
            <person name="Carlos-Shanley C."/>
        </authorList>
    </citation>
    <scope>NUCLEOTIDE SEQUENCE [LARGE SCALE GENOMIC DNA]</scope>
    <source>
        <strain evidence="2 3">S00136</strain>
    </source>
</reference>
<evidence type="ECO:0008006" key="4">
    <source>
        <dbReference type="Google" id="ProtNLM"/>
    </source>
</evidence>
<comment type="caution">
    <text evidence="2">The sequence shown here is derived from an EMBL/GenBank/DDBJ whole genome shotgun (WGS) entry which is preliminary data.</text>
</comment>
<keyword evidence="1" id="KW-0812">Transmembrane</keyword>
<evidence type="ECO:0000313" key="3">
    <source>
        <dbReference type="Proteomes" id="UP000589738"/>
    </source>
</evidence>
<accession>A0A841NH81</accession>
<name>A0A841NH81_9FLAO</name>
<feature type="transmembrane region" description="Helical" evidence="1">
    <location>
        <begin position="6"/>
        <end position="25"/>
    </location>
</feature>
<dbReference type="EMBL" id="JACHLC010000001">
    <property type="protein sequence ID" value="MBB6370669.1"/>
    <property type="molecule type" value="Genomic_DNA"/>
</dbReference>
<keyword evidence="3" id="KW-1185">Reference proteome</keyword>
<organism evidence="2 3">
    <name type="scientific">Chryseobacterium shigense</name>
    <dbReference type="NCBI Taxonomy" id="297244"/>
    <lineage>
        <taxon>Bacteria</taxon>
        <taxon>Pseudomonadati</taxon>
        <taxon>Bacteroidota</taxon>
        <taxon>Flavobacteriia</taxon>
        <taxon>Flavobacteriales</taxon>
        <taxon>Weeksellaceae</taxon>
        <taxon>Chryseobacterium group</taxon>
        <taxon>Chryseobacterium</taxon>
    </lineage>
</organism>
<evidence type="ECO:0000313" key="2">
    <source>
        <dbReference type="EMBL" id="MBB6370669.1"/>
    </source>
</evidence>
<sequence length="119" mass="14043">MKKAAIIISFLLLFFIILFSIYWNLPIGITRKTDIEAGNKIIQNIENYQKNNGMLPDNNDYKTLKNLGLKQEDSQIYLDYTTDNKGSFELTYLEGFDGPYLLWNSKERIWTIDYPKIYK</sequence>
<keyword evidence="1" id="KW-1133">Transmembrane helix</keyword>
<dbReference type="Proteomes" id="UP000589738">
    <property type="component" value="Unassembled WGS sequence"/>
</dbReference>
<proteinExistence type="predicted"/>
<protein>
    <recommendedName>
        <fullName evidence="4">DUF3139 domain-containing protein</fullName>
    </recommendedName>
</protein>
<keyword evidence="1" id="KW-0472">Membrane</keyword>